<protein>
    <submittedName>
        <fullName evidence="2">Uncharacterized protein</fullName>
    </submittedName>
</protein>
<reference evidence="2 3" key="1">
    <citation type="submission" date="2023-08" db="EMBL/GenBank/DDBJ databases">
        <title>Black Yeasts Isolated from many extreme environments.</title>
        <authorList>
            <person name="Coleine C."/>
            <person name="Stajich J.E."/>
            <person name="Selbmann L."/>
        </authorList>
    </citation>
    <scope>NUCLEOTIDE SEQUENCE [LARGE SCALE GENOMIC DNA]</scope>
    <source>
        <strain evidence="2 3">CCFEE 5885</strain>
    </source>
</reference>
<feature type="compositionally biased region" description="Basic and acidic residues" evidence="1">
    <location>
        <begin position="102"/>
        <end position="112"/>
    </location>
</feature>
<evidence type="ECO:0000313" key="2">
    <source>
        <dbReference type="EMBL" id="KAK5097336.1"/>
    </source>
</evidence>
<keyword evidence="3" id="KW-1185">Reference proteome</keyword>
<name>A0ABR0KIB1_9EURO</name>
<comment type="caution">
    <text evidence="2">The sequence shown here is derived from an EMBL/GenBank/DDBJ whole genome shotgun (WGS) entry which is preliminary data.</text>
</comment>
<sequence length="112" mass="11622">MPLFHDTKQHSATYAFAQFLLTDSAQRVEAIRLERLRMRRISSDGPDAAATGSSALSPTAGDDDGGTASPAAARPADSADPSVPGGLPNEGLKAQQEPDDTANDKEKEAGKG</sequence>
<feature type="region of interest" description="Disordered" evidence="1">
    <location>
        <begin position="38"/>
        <end position="112"/>
    </location>
</feature>
<evidence type="ECO:0000256" key="1">
    <source>
        <dbReference type="SAM" id="MobiDB-lite"/>
    </source>
</evidence>
<evidence type="ECO:0000313" key="3">
    <source>
        <dbReference type="Proteomes" id="UP001345013"/>
    </source>
</evidence>
<accession>A0ABR0KIB1</accession>
<dbReference type="Proteomes" id="UP001345013">
    <property type="component" value="Unassembled WGS sequence"/>
</dbReference>
<gene>
    <name evidence="2" type="ORF">LTR24_002205</name>
</gene>
<proteinExistence type="predicted"/>
<feature type="compositionally biased region" description="Low complexity" evidence="1">
    <location>
        <begin position="68"/>
        <end position="82"/>
    </location>
</feature>
<organism evidence="2 3">
    <name type="scientific">Lithohypha guttulata</name>
    <dbReference type="NCBI Taxonomy" id="1690604"/>
    <lineage>
        <taxon>Eukaryota</taxon>
        <taxon>Fungi</taxon>
        <taxon>Dikarya</taxon>
        <taxon>Ascomycota</taxon>
        <taxon>Pezizomycotina</taxon>
        <taxon>Eurotiomycetes</taxon>
        <taxon>Chaetothyriomycetidae</taxon>
        <taxon>Chaetothyriales</taxon>
        <taxon>Trichomeriaceae</taxon>
        <taxon>Lithohypha</taxon>
    </lineage>
</organism>
<dbReference type="EMBL" id="JAVRRG010000018">
    <property type="protein sequence ID" value="KAK5097336.1"/>
    <property type="molecule type" value="Genomic_DNA"/>
</dbReference>